<sequence>MTLTDERRRAWKVAGVVVLACAALVAGLGVVAGRGDDVVEVPEREDGLAVSTYEPEGLGLTSDNSTLTGTVDGLDGCLVVRGTGANAGEVYVPVFDIEAAHLSTALVAVGTPVELRGAWVPRAPELAVPAACSSQDRFWRVART</sequence>
<keyword evidence="2" id="KW-1185">Reference proteome</keyword>
<protein>
    <submittedName>
        <fullName evidence="1">Uncharacterized protein</fullName>
    </submittedName>
</protein>
<organism evidence="1 2">
    <name type="scientific">Pseudokineococcus lusitanus</name>
    <dbReference type="NCBI Taxonomy" id="763993"/>
    <lineage>
        <taxon>Bacteria</taxon>
        <taxon>Bacillati</taxon>
        <taxon>Actinomycetota</taxon>
        <taxon>Actinomycetes</taxon>
        <taxon>Kineosporiales</taxon>
        <taxon>Kineosporiaceae</taxon>
        <taxon>Pseudokineococcus</taxon>
    </lineage>
</organism>
<dbReference type="Proteomes" id="UP000276232">
    <property type="component" value="Unassembled WGS sequence"/>
</dbReference>
<evidence type="ECO:0000313" key="2">
    <source>
        <dbReference type="Proteomes" id="UP000276232"/>
    </source>
</evidence>
<dbReference type="EMBL" id="RJKN01000005">
    <property type="protein sequence ID" value="ROP42897.1"/>
    <property type="molecule type" value="Genomic_DNA"/>
</dbReference>
<evidence type="ECO:0000313" key="1">
    <source>
        <dbReference type="EMBL" id="ROP42897.1"/>
    </source>
</evidence>
<gene>
    <name evidence="1" type="ORF">EDC03_2186</name>
</gene>
<dbReference type="RefSeq" id="WP_123380274.1">
    <property type="nucleotide sequence ID" value="NZ_RJKN01000005.1"/>
</dbReference>
<dbReference type="AlphaFoldDB" id="A0A3N1HK38"/>
<name>A0A3N1HK38_9ACTN</name>
<comment type="caution">
    <text evidence="1">The sequence shown here is derived from an EMBL/GenBank/DDBJ whole genome shotgun (WGS) entry which is preliminary data.</text>
</comment>
<dbReference type="InParanoid" id="A0A3N1HK38"/>
<proteinExistence type="predicted"/>
<reference evidence="1 2" key="1">
    <citation type="journal article" date="2015" name="Stand. Genomic Sci.">
        <title>Genomic Encyclopedia of Bacterial and Archaeal Type Strains, Phase III: the genomes of soil and plant-associated and newly described type strains.</title>
        <authorList>
            <person name="Whitman W.B."/>
            <person name="Woyke T."/>
            <person name="Klenk H.P."/>
            <person name="Zhou Y."/>
            <person name="Lilburn T.G."/>
            <person name="Beck B.J."/>
            <person name="De Vos P."/>
            <person name="Vandamme P."/>
            <person name="Eisen J.A."/>
            <person name="Garrity G."/>
            <person name="Hugenholtz P."/>
            <person name="Kyrpides N.C."/>
        </authorList>
    </citation>
    <scope>NUCLEOTIDE SEQUENCE [LARGE SCALE GENOMIC DNA]</scope>
    <source>
        <strain evidence="1 2">CECT 7306</strain>
    </source>
</reference>
<accession>A0A3N1HK38</accession>